<evidence type="ECO:0000313" key="3">
    <source>
        <dbReference type="EMBL" id="KAF9610821.1"/>
    </source>
</evidence>
<dbReference type="InterPro" id="IPR036188">
    <property type="entry name" value="FAD/NAD-bd_sf"/>
</dbReference>
<dbReference type="PANTHER" id="PTHR45968:SF2">
    <property type="entry name" value="(R)-MANDELONITRILE LYASE-LIKE"/>
    <property type="match status" value="1"/>
</dbReference>
<evidence type="ECO:0000256" key="1">
    <source>
        <dbReference type="SAM" id="MobiDB-lite"/>
    </source>
</evidence>
<reference evidence="3 4" key="1">
    <citation type="submission" date="2020-10" db="EMBL/GenBank/DDBJ databases">
        <title>The Coptis chinensis genome and diversification of protoberbering-type alkaloids.</title>
        <authorList>
            <person name="Wang B."/>
            <person name="Shu S."/>
            <person name="Song C."/>
            <person name="Liu Y."/>
        </authorList>
    </citation>
    <scope>NUCLEOTIDE SEQUENCE [LARGE SCALE GENOMIC DNA]</scope>
    <source>
        <strain evidence="3">HL-2020</strain>
        <tissue evidence="3">Leaf</tissue>
    </source>
</reference>
<dbReference type="PANTHER" id="PTHR45968">
    <property type="entry name" value="OSJNBA0019K04.7 PROTEIN"/>
    <property type="match status" value="1"/>
</dbReference>
<gene>
    <name evidence="3" type="ORF">IFM89_025062</name>
</gene>
<keyword evidence="2" id="KW-0812">Transmembrane</keyword>
<organism evidence="3 4">
    <name type="scientific">Coptis chinensis</name>
    <dbReference type="NCBI Taxonomy" id="261450"/>
    <lineage>
        <taxon>Eukaryota</taxon>
        <taxon>Viridiplantae</taxon>
        <taxon>Streptophyta</taxon>
        <taxon>Embryophyta</taxon>
        <taxon>Tracheophyta</taxon>
        <taxon>Spermatophyta</taxon>
        <taxon>Magnoliopsida</taxon>
        <taxon>Ranunculales</taxon>
        <taxon>Ranunculaceae</taxon>
        <taxon>Coptidoideae</taxon>
        <taxon>Coptis</taxon>
    </lineage>
</organism>
<sequence>MDTRRISNNINSERRKRLASRIFSSEDGVANGRGRVLGGSCAINAGFYSRADDDFFKQPGFKLNLDLVNRSYDWIEKAVVLRPQLKTGNPLMMDFLKLMLHLIMVLIFIMLLGLRLDGRRVLMIERDLSERIALLGNCYSRRIPEIDRAWPSRWLLMHLVVCLAQISFRVSKACPKSYFRLVNVYLTALYLLVVQEICSPLSARRHFEHIKKRCLAVLKVLQVVSSELDDETSGFISAQSSIEAMPTVRISQRHLETDSHLPALCRLELPPRGSTSAFSNRSSSRSDRTSGASSNTGARVSVAFPDSLLLGEWEDRVQRGLFRYDVTACETKV</sequence>
<dbReference type="EMBL" id="JADFTS010000004">
    <property type="protein sequence ID" value="KAF9610821.1"/>
    <property type="molecule type" value="Genomic_DNA"/>
</dbReference>
<dbReference type="Proteomes" id="UP000631114">
    <property type="component" value="Unassembled WGS sequence"/>
</dbReference>
<comment type="caution">
    <text evidence="3">The sequence shown here is derived from an EMBL/GenBank/DDBJ whole genome shotgun (WGS) entry which is preliminary data.</text>
</comment>
<keyword evidence="2" id="KW-0472">Membrane</keyword>
<proteinExistence type="predicted"/>
<feature type="transmembrane region" description="Helical" evidence="2">
    <location>
        <begin position="98"/>
        <end position="116"/>
    </location>
</feature>
<accession>A0A835I550</accession>
<dbReference type="Gene3D" id="3.50.50.60">
    <property type="entry name" value="FAD/NAD(P)-binding domain"/>
    <property type="match status" value="1"/>
</dbReference>
<dbReference type="Gene3D" id="3.30.410.40">
    <property type="match status" value="1"/>
</dbReference>
<evidence type="ECO:0000313" key="4">
    <source>
        <dbReference type="Proteomes" id="UP000631114"/>
    </source>
</evidence>
<evidence type="ECO:0000256" key="2">
    <source>
        <dbReference type="SAM" id="Phobius"/>
    </source>
</evidence>
<protein>
    <submittedName>
        <fullName evidence="3">Uncharacterized protein</fullName>
    </submittedName>
</protein>
<keyword evidence="4" id="KW-1185">Reference proteome</keyword>
<dbReference type="OrthoDB" id="417175at2759"/>
<feature type="compositionally biased region" description="Low complexity" evidence="1">
    <location>
        <begin position="272"/>
        <end position="295"/>
    </location>
</feature>
<keyword evidence="2" id="KW-1133">Transmembrane helix</keyword>
<dbReference type="AlphaFoldDB" id="A0A835I550"/>
<dbReference type="InterPro" id="IPR051871">
    <property type="entry name" value="GMC_Oxidoreductase-Related"/>
</dbReference>
<feature type="region of interest" description="Disordered" evidence="1">
    <location>
        <begin position="272"/>
        <end position="297"/>
    </location>
</feature>
<name>A0A835I550_9MAGN</name>